<evidence type="ECO:0000256" key="1">
    <source>
        <dbReference type="SAM" id="MobiDB-lite"/>
    </source>
</evidence>
<accession>A0A7W5AE18</accession>
<dbReference type="AlphaFoldDB" id="A0A7W5AE18"/>
<reference evidence="2 3" key="1">
    <citation type="submission" date="2020-08" db="EMBL/GenBank/DDBJ databases">
        <title>Genomic Encyclopedia of Type Strains, Phase III (KMG-III): the genomes of soil and plant-associated and newly described type strains.</title>
        <authorList>
            <person name="Whitman W."/>
        </authorList>
    </citation>
    <scope>NUCLEOTIDE SEQUENCE [LARGE SCALE GENOMIC DNA]</scope>
    <source>
        <strain evidence="2 3">CECT 3287</strain>
    </source>
</reference>
<comment type="caution">
    <text evidence="2">The sequence shown here is derived from an EMBL/GenBank/DDBJ whole genome shotgun (WGS) entry which is preliminary data.</text>
</comment>
<dbReference type="RefSeq" id="WP_183218553.1">
    <property type="nucleotide sequence ID" value="NZ_BMPW01000024.1"/>
</dbReference>
<keyword evidence="3" id="KW-1185">Reference proteome</keyword>
<proteinExistence type="predicted"/>
<gene>
    <name evidence="2" type="ORF">FHR83_001901</name>
</gene>
<protein>
    <submittedName>
        <fullName evidence="2">Uncharacterized protein</fullName>
    </submittedName>
</protein>
<feature type="region of interest" description="Disordered" evidence="1">
    <location>
        <begin position="169"/>
        <end position="193"/>
    </location>
</feature>
<evidence type="ECO:0000313" key="3">
    <source>
        <dbReference type="Proteomes" id="UP000590749"/>
    </source>
</evidence>
<organism evidence="2 3">
    <name type="scientific">Actinoplanes campanulatus</name>
    <dbReference type="NCBI Taxonomy" id="113559"/>
    <lineage>
        <taxon>Bacteria</taxon>
        <taxon>Bacillati</taxon>
        <taxon>Actinomycetota</taxon>
        <taxon>Actinomycetes</taxon>
        <taxon>Micromonosporales</taxon>
        <taxon>Micromonosporaceae</taxon>
        <taxon>Actinoplanes</taxon>
    </lineage>
</organism>
<sequence length="356" mass="39278">MTVLLDEPRVFVTYGSASVTSGEEPYDIEYDPDDAWADESNGLCGAGVEGVLALTTGTHTGWLPFRVELYPSAPPLDDGWDDVVEVSFTALSDRVVLAGLDGDAFEFDLPRDTYRVRYSLRGMDEADTTDETPDAYLLQFWPASPAGGRIVKQHSERAAYWHRARRTLTPQEQQEDEQHEAEEQAQQARKRWGDRIPNDRLRHAEGLYLDAISELDIALEFAVADADDATQRRIATWATLRSLEQAGLVDLPQIAPAVAALRKGMQVPPPFDDSGMVWSILGTADVVRTSVPVPPDGGNEESPQDWAISTLFHSAMKDSLAAALETLVCLAYVHGRDGYRQAFTAVREAFPQLARG</sequence>
<dbReference type="EMBL" id="JACHXF010000003">
    <property type="protein sequence ID" value="MBB3094249.1"/>
    <property type="molecule type" value="Genomic_DNA"/>
</dbReference>
<dbReference type="Proteomes" id="UP000590749">
    <property type="component" value="Unassembled WGS sequence"/>
</dbReference>
<name>A0A7W5AE18_9ACTN</name>
<evidence type="ECO:0000313" key="2">
    <source>
        <dbReference type="EMBL" id="MBB3094249.1"/>
    </source>
</evidence>